<feature type="compositionally biased region" description="Low complexity" evidence="1">
    <location>
        <begin position="121"/>
        <end position="133"/>
    </location>
</feature>
<dbReference type="Proteomes" id="UP000515125">
    <property type="component" value="Unplaced"/>
</dbReference>
<feature type="compositionally biased region" description="Polar residues" evidence="1">
    <location>
        <begin position="54"/>
        <end position="102"/>
    </location>
</feature>
<organism evidence="2 3">
    <name type="scientific">Cyclospora cayetanensis</name>
    <dbReference type="NCBI Taxonomy" id="88456"/>
    <lineage>
        <taxon>Eukaryota</taxon>
        <taxon>Sar</taxon>
        <taxon>Alveolata</taxon>
        <taxon>Apicomplexa</taxon>
        <taxon>Conoidasida</taxon>
        <taxon>Coccidia</taxon>
        <taxon>Eucoccidiorida</taxon>
        <taxon>Eimeriorina</taxon>
        <taxon>Eimeriidae</taxon>
        <taxon>Cyclospora</taxon>
    </lineage>
</organism>
<accession>A0A6P6RXZ8</accession>
<protein>
    <submittedName>
        <fullName evidence="3">Cell wall protein RBR3</fullName>
    </submittedName>
</protein>
<feature type="region of interest" description="Disordered" evidence="1">
    <location>
        <begin position="226"/>
        <end position="266"/>
    </location>
</feature>
<dbReference type="GeneID" id="34623107"/>
<dbReference type="AlphaFoldDB" id="A0A6P6RXZ8"/>
<evidence type="ECO:0000313" key="3">
    <source>
        <dbReference type="RefSeq" id="XP_026192379.1"/>
    </source>
</evidence>
<feature type="compositionally biased region" description="Low complexity" evidence="1">
    <location>
        <begin position="166"/>
        <end position="183"/>
    </location>
</feature>
<name>A0A6P6RXZ8_9EIME</name>
<sequence length="441" mass="45987">MRFLARWHELLVAATAVLCIGSLVALSLSSVKADAKPTVPVRKQARVLARSPGTRPSTVSSLRYQSRSANPSRPVTSLPPTRTVQQPPHVASQLNSTAQSPASRAIPQKSMHQPQQPALHAGSAPGAPQASLSPQPPPPAYPYQNAHARDSAGAAAHGQSYGLNQAAAPLTTKPSPTTPQTQATRHELAGNGGGPSLARTALTTAVGAAVGSMVGNAVSNSLMRRPVESGKAEASTTDASEPDTVTPSTAAASTETESTREPLESQATVELVFPGVAESELLSNLRGAQVFGAYVQDAIVRALGVSSDRVVLKSVTTTPGSGDEEPMNVVVTVSLLPDERLLATEPTAKELAEEISRQMVQETSYLRRQLRSAFPQLSTAGVTTTVELSSAAARAAHSGSNSAYEAAWMTLLATLSLSWKMHEGVQDAAKAKLMQNRDVGP</sequence>
<evidence type="ECO:0000313" key="2">
    <source>
        <dbReference type="Proteomes" id="UP000515125"/>
    </source>
</evidence>
<feature type="compositionally biased region" description="Low complexity" evidence="1">
    <location>
        <begin position="242"/>
        <end position="256"/>
    </location>
</feature>
<feature type="compositionally biased region" description="Low complexity" evidence="1">
    <location>
        <begin position="142"/>
        <end position="158"/>
    </location>
</feature>
<feature type="region of interest" description="Disordered" evidence="1">
    <location>
        <begin position="45"/>
        <end position="197"/>
    </location>
</feature>
<evidence type="ECO:0000256" key="1">
    <source>
        <dbReference type="SAM" id="MobiDB-lite"/>
    </source>
</evidence>
<reference evidence="3" key="1">
    <citation type="submission" date="2025-08" db="UniProtKB">
        <authorList>
            <consortium name="RefSeq"/>
        </authorList>
    </citation>
    <scope>IDENTIFICATION</scope>
</reference>
<gene>
    <name evidence="3" type="primary">LOC34623107</name>
</gene>
<keyword evidence="2" id="KW-1185">Reference proteome</keyword>
<dbReference type="RefSeq" id="XP_026192379.1">
    <property type="nucleotide sequence ID" value="XM_026336594.1"/>
</dbReference>
<proteinExistence type="predicted"/>